<organism evidence="10 11">
    <name type="scientific">Jeotgalicoccus saudimassiliensis</name>
    <dbReference type="NCBI Taxonomy" id="1461582"/>
    <lineage>
        <taxon>Bacteria</taxon>
        <taxon>Bacillati</taxon>
        <taxon>Bacillota</taxon>
        <taxon>Bacilli</taxon>
        <taxon>Bacillales</taxon>
        <taxon>Staphylococcaceae</taxon>
        <taxon>Jeotgalicoccus</taxon>
    </lineage>
</organism>
<comment type="similarity">
    <text evidence="2">Belongs to the EamA transporter family.</text>
</comment>
<feature type="transmembrane region" description="Helical" evidence="8">
    <location>
        <begin position="152"/>
        <end position="169"/>
    </location>
</feature>
<evidence type="ECO:0000259" key="9">
    <source>
        <dbReference type="Pfam" id="PF00892"/>
    </source>
</evidence>
<dbReference type="eggNOG" id="COG2962">
    <property type="taxonomic scope" value="Bacteria"/>
</dbReference>
<dbReference type="HOGENOM" id="CLU_054508_1_0_9"/>
<evidence type="ECO:0000313" key="10">
    <source>
        <dbReference type="EMBL" id="CEA03215.1"/>
    </source>
</evidence>
<keyword evidence="7 8" id="KW-0472">Membrane</keyword>
<evidence type="ECO:0000256" key="8">
    <source>
        <dbReference type="SAM" id="Phobius"/>
    </source>
</evidence>
<feature type="transmembrane region" description="Helical" evidence="8">
    <location>
        <begin position="75"/>
        <end position="94"/>
    </location>
</feature>
<evidence type="ECO:0000256" key="4">
    <source>
        <dbReference type="ARBA" id="ARBA00022475"/>
    </source>
</evidence>
<keyword evidence="3" id="KW-0813">Transport</keyword>
<feature type="transmembrane region" description="Helical" evidence="8">
    <location>
        <begin position="246"/>
        <end position="267"/>
    </location>
</feature>
<feature type="transmembrane region" description="Helical" evidence="8">
    <location>
        <begin position="130"/>
        <end position="146"/>
    </location>
</feature>
<dbReference type="AlphaFoldDB" id="A0A078MA84"/>
<dbReference type="Pfam" id="PF00892">
    <property type="entry name" value="EamA"/>
    <property type="match status" value="1"/>
</dbReference>
<gene>
    <name evidence="10" type="ORF">BN1048_02005</name>
</gene>
<dbReference type="SUPFAM" id="SSF103481">
    <property type="entry name" value="Multidrug resistance efflux transporter EmrE"/>
    <property type="match status" value="2"/>
</dbReference>
<evidence type="ECO:0000256" key="6">
    <source>
        <dbReference type="ARBA" id="ARBA00022989"/>
    </source>
</evidence>
<dbReference type="InterPro" id="IPR004626">
    <property type="entry name" value="RarD"/>
</dbReference>
<feature type="domain" description="EamA" evidence="9">
    <location>
        <begin position="6"/>
        <end position="146"/>
    </location>
</feature>
<comment type="subcellular location">
    <subcellularLocation>
        <location evidence="1">Cell membrane</location>
        <topology evidence="1">Multi-pass membrane protein</topology>
    </subcellularLocation>
</comment>
<dbReference type="OrthoDB" id="369870at2"/>
<dbReference type="NCBIfam" id="TIGR00688">
    <property type="entry name" value="rarD"/>
    <property type="match status" value="1"/>
</dbReference>
<dbReference type="GO" id="GO:0005886">
    <property type="term" value="C:plasma membrane"/>
    <property type="evidence" value="ECO:0007669"/>
    <property type="project" value="UniProtKB-SubCell"/>
</dbReference>
<evidence type="ECO:0000256" key="5">
    <source>
        <dbReference type="ARBA" id="ARBA00022692"/>
    </source>
</evidence>
<feature type="transmembrane region" description="Helical" evidence="8">
    <location>
        <begin position="216"/>
        <end position="234"/>
    </location>
</feature>
<dbReference type="PANTHER" id="PTHR22911:SF137">
    <property type="entry name" value="SOLUTE CARRIER FAMILY 35 MEMBER G2-RELATED"/>
    <property type="match status" value="1"/>
</dbReference>
<dbReference type="InterPro" id="IPR037185">
    <property type="entry name" value="EmrE-like"/>
</dbReference>
<name>A0A078MA84_9STAP</name>
<dbReference type="RefSeq" id="WP_035810789.1">
    <property type="nucleotide sequence ID" value="NZ_CCSE01000001.1"/>
</dbReference>
<dbReference type="Proteomes" id="UP000044136">
    <property type="component" value="Unassembled WGS sequence"/>
</dbReference>
<keyword evidence="4" id="KW-1003">Cell membrane</keyword>
<evidence type="ECO:0000256" key="1">
    <source>
        <dbReference type="ARBA" id="ARBA00004651"/>
    </source>
</evidence>
<keyword evidence="6 8" id="KW-1133">Transmembrane helix</keyword>
<reference evidence="10 11" key="1">
    <citation type="submission" date="2014-07" db="EMBL/GenBank/DDBJ databases">
        <authorList>
            <person name="Urmite Genomes Urmite Genomes"/>
        </authorList>
    </citation>
    <scope>NUCLEOTIDE SEQUENCE [LARGE SCALE GENOMIC DNA]</scope>
    <source>
        <strain evidence="10 11">13MG44_air</strain>
    </source>
</reference>
<dbReference type="InterPro" id="IPR000620">
    <property type="entry name" value="EamA_dom"/>
</dbReference>
<dbReference type="PANTHER" id="PTHR22911">
    <property type="entry name" value="ACYL-MALONYL CONDENSING ENZYME-RELATED"/>
    <property type="match status" value="1"/>
</dbReference>
<evidence type="ECO:0000256" key="3">
    <source>
        <dbReference type="ARBA" id="ARBA00022448"/>
    </source>
</evidence>
<accession>A0A078MA84</accession>
<dbReference type="EMBL" id="CCSE01000001">
    <property type="protein sequence ID" value="CEA03215.1"/>
    <property type="molecule type" value="Genomic_DNA"/>
</dbReference>
<feature type="transmembrane region" description="Helical" evidence="8">
    <location>
        <begin position="273"/>
        <end position="290"/>
    </location>
</feature>
<feature type="transmembrane region" description="Helical" evidence="8">
    <location>
        <begin position="37"/>
        <end position="54"/>
    </location>
</feature>
<keyword evidence="11" id="KW-1185">Reference proteome</keyword>
<protein>
    <submittedName>
        <fullName evidence="10">EamA-like transporter family protein</fullName>
    </submittedName>
</protein>
<evidence type="ECO:0000313" key="11">
    <source>
        <dbReference type="Proteomes" id="UP000044136"/>
    </source>
</evidence>
<dbReference type="STRING" id="1461582.BN1048_02005"/>
<keyword evidence="5 8" id="KW-0812">Transmembrane</keyword>
<proteinExistence type="inferred from homology"/>
<feature type="transmembrane region" description="Helical" evidence="8">
    <location>
        <begin position="181"/>
        <end position="201"/>
    </location>
</feature>
<feature type="transmembrane region" description="Helical" evidence="8">
    <location>
        <begin position="106"/>
        <end position="123"/>
    </location>
</feature>
<evidence type="ECO:0000256" key="2">
    <source>
        <dbReference type="ARBA" id="ARBA00007362"/>
    </source>
</evidence>
<sequence length="307" mass="34338">MSENNKGVLFVAGAYIIWGFLPIYWRQIETVSPFEIIAHRIFWSFIFMLLYIRFTGRWQYLKANLTFIFSDRKKALSLVAASVIISVNWLTYILAVNEGHILEAGLGYYINPFVSILLAFFILKERFSVGEWLAIFIVSIGVIYMTLGVGHIPWLALTLAVTFGVYGLIKKTINIDATYALAVETAVLAPVALLYILYLNATGANTLDFGLNSDTAFTMGTGVITAIPLLLFALGATRIPLSLTGLLQYIGPTLMLVIGIFMYGEAFTTTHKIAYAFIWSGLILYTLLRFKASRPRRPKGRIKLTDD</sequence>
<evidence type="ECO:0000256" key="7">
    <source>
        <dbReference type="ARBA" id="ARBA00023136"/>
    </source>
</evidence>
<feature type="transmembrane region" description="Helical" evidence="8">
    <location>
        <begin position="7"/>
        <end position="25"/>
    </location>
</feature>